<organism evidence="1 2">
    <name type="scientific">Blomia tropicalis</name>
    <name type="common">Mite</name>
    <dbReference type="NCBI Taxonomy" id="40697"/>
    <lineage>
        <taxon>Eukaryota</taxon>
        <taxon>Metazoa</taxon>
        <taxon>Ecdysozoa</taxon>
        <taxon>Arthropoda</taxon>
        <taxon>Chelicerata</taxon>
        <taxon>Arachnida</taxon>
        <taxon>Acari</taxon>
        <taxon>Acariformes</taxon>
        <taxon>Sarcoptiformes</taxon>
        <taxon>Astigmata</taxon>
        <taxon>Glycyphagoidea</taxon>
        <taxon>Echimyopodidae</taxon>
        <taxon>Blomia</taxon>
    </lineage>
</organism>
<dbReference type="Proteomes" id="UP001142055">
    <property type="component" value="Chromosome 1"/>
</dbReference>
<evidence type="ECO:0000313" key="1">
    <source>
        <dbReference type="EMBL" id="KAJ6225369.1"/>
    </source>
</evidence>
<accession>A0A9Q0RT02</accession>
<dbReference type="AlphaFoldDB" id="A0A9Q0RT02"/>
<comment type="caution">
    <text evidence="1">The sequence shown here is derived from an EMBL/GenBank/DDBJ whole genome shotgun (WGS) entry which is preliminary data.</text>
</comment>
<protein>
    <submittedName>
        <fullName evidence="1">Uncharacterized protein</fullName>
    </submittedName>
</protein>
<reference evidence="1" key="1">
    <citation type="submission" date="2022-12" db="EMBL/GenBank/DDBJ databases">
        <title>Genome assemblies of Blomia tropicalis.</title>
        <authorList>
            <person name="Cui Y."/>
        </authorList>
    </citation>
    <scope>NUCLEOTIDE SEQUENCE</scope>
    <source>
        <tissue evidence="1">Adult mites</tissue>
    </source>
</reference>
<keyword evidence="2" id="KW-1185">Reference proteome</keyword>
<evidence type="ECO:0000313" key="2">
    <source>
        <dbReference type="Proteomes" id="UP001142055"/>
    </source>
</evidence>
<proteinExistence type="predicted"/>
<sequence length="89" mass="9590">MGVHVKLLNDALNTSSLTMTTLGTAIFGVEISKGTFQCRTSDQLRALPGSLDLINNLKDLMDKNGIVWDPSIRKMLKPNSGGSSSLHFA</sequence>
<dbReference type="EMBL" id="JAPWDV010000001">
    <property type="protein sequence ID" value="KAJ6225369.1"/>
    <property type="molecule type" value="Genomic_DNA"/>
</dbReference>
<name>A0A9Q0RT02_BLOTA</name>
<gene>
    <name evidence="1" type="ORF">RDWZM_003914</name>
</gene>